<comment type="similarity">
    <text evidence="1">Belongs to the LysR transcriptional regulatory family.</text>
</comment>
<evidence type="ECO:0000256" key="1">
    <source>
        <dbReference type="ARBA" id="ARBA00009437"/>
    </source>
</evidence>
<evidence type="ECO:0000256" key="3">
    <source>
        <dbReference type="ARBA" id="ARBA00023125"/>
    </source>
</evidence>
<dbReference type="PANTHER" id="PTHR30126">
    <property type="entry name" value="HTH-TYPE TRANSCRIPTIONAL REGULATOR"/>
    <property type="match status" value="1"/>
</dbReference>
<dbReference type="PROSITE" id="PS50931">
    <property type="entry name" value="HTH_LYSR"/>
    <property type="match status" value="1"/>
</dbReference>
<dbReference type="SUPFAM" id="SSF46785">
    <property type="entry name" value="Winged helix' DNA-binding domain"/>
    <property type="match status" value="1"/>
</dbReference>
<dbReference type="RefSeq" id="WP_168622088.1">
    <property type="nucleotide sequence ID" value="NZ_JAAZQQ010000001.1"/>
</dbReference>
<organism evidence="6 7">
    <name type="scientific">Roseicyclus persicicus</name>
    <dbReference type="NCBI Taxonomy" id="2650661"/>
    <lineage>
        <taxon>Bacteria</taxon>
        <taxon>Pseudomonadati</taxon>
        <taxon>Pseudomonadota</taxon>
        <taxon>Alphaproteobacteria</taxon>
        <taxon>Rhodobacterales</taxon>
        <taxon>Roseobacteraceae</taxon>
        <taxon>Roseicyclus</taxon>
    </lineage>
</organism>
<keyword evidence="7" id="KW-1185">Reference proteome</keyword>
<dbReference type="Proteomes" id="UP000526408">
    <property type="component" value="Unassembled WGS sequence"/>
</dbReference>
<sequence>MRHLRIYRAIRLIQRTGSIRKAAELLAVSPSALNRSVQGFEEEMGLPVFDRVPGGVRLTAAGELLLDLIDRHLTEFDDFRAQLVNLREGLSGVLRLSLGSDIGAGTLLAAVREFEEAFPGVSVEIGTADSALPLHRREADLALLTNPETDDALEVVHAQRLALVAWQGARAGPAPGGLWDLVAGRLLMPPEGTGSRVAISHLLRRHRLAEGTVSALPAAQLAQQLPGSPRVALFPETVFEAGTTAPARLPLPLGDVQLCVLRAARVPMIRPAQAFLTVLQRRLDEAVA</sequence>
<proteinExistence type="inferred from homology"/>
<dbReference type="Pfam" id="PF00126">
    <property type="entry name" value="HTH_1"/>
    <property type="match status" value="1"/>
</dbReference>
<comment type="caution">
    <text evidence="6">The sequence shown here is derived from an EMBL/GenBank/DDBJ whole genome shotgun (WGS) entry which is preliminary data.</text>
</comment>
<accession>A0A7X6JWJ1</accession>
<evidence type="ECO:0000259" key="5">
    <source>
        <dbReference type="PROSITE" id="PS50931"/>
    </source>
</evidence>
<dbReference type="Gene3D" id="3.40.190.10">
    <property type="entry name" value="Periplasmic binding protein-like II"/>
    <property type="match status" value="1"/>
</dbReference>
<keyword evidence="4" id="KW-0804">Transcription</keyword>
<evidence type="ECO:0000313" key="7">
    <source>
        <dbReference type="Proteomes" id="UP000526408"/>
    </source>
</evidence>
<dbReference type="PANTHER" id="PTHR30126:SF97">
    <property type="entry name" value="HTH-TYPE TRANSCRIPTIONAL REGULATOR ABGR"/>
    <property type="match status" value="1"/>
</dbReference>
<dbReference type="AlphaFoldDB" id="A0A7X6JWJ1"/>
<dbReference type="GO" id="GO:0003700">
    <property type="term" value="F:DNA-binding transcription factor activity"/>
    <property type="evidence" value="ECO:0007669"/>
    <property type="project" value="InterPro"/>
</dbReference>
<keyword evidence="3" id="KW-0238">DNA-binding</keyword>
<dbReference type="InterPro" id="IPR036388">
    <property type="entry name" value="WH-like_DNA-bd_sf"/>
</dbReference>
<feature type="domain" description="HTH lysR-type" evidence="5">
    <location>
        <begin position="1"/>
        <end position="59"/>
    </location>
</feature>
<reference evidence="6 7" key="1">
    <citation type="submission" date="2020-04" db="EMBL/GenBank/DDBJ databases">
        <authorList>
            <person name="Yoon J."/>
        </authorList>
    </citation>
    <scope>NUCLEOTIDE SEQUENCE [LARGE SCALE GENOMIC DNA]</scope>
    <source>
        <strain evidence="6 7">KMU-115</strain>
    </source>
</reference>
<protein>
    <submittedName>
        <fullName evidence="6">LysR family transcriptional regulator</fullName>
    </submittedName>
</protein>
<dbReference type="GO" id="GO:0000976">
    <property type="term" value="F:transcription cis-regulatory region binding"/>
    <property type="evidence" value="ECO:0007669"/>
    <property type="project" value="TreeGrafter"/>
</dbReference>
<evidence type="ECO:0000256" key="4">
    <source>
        <dbReference type="ARBA" id="ARBA00023163"/>
    </source>
</evidence>
<dbReference type="SUPFAM" id="SSF53850">
    <property type="entry name" value="Periplasmic binding protein-like II"/>
    <property type="match status" value="1"/>
</dbReference>
<dbReference type="Gene3D" id="1.10.10.10">
    <property type="entry name" value="Winged helix-like DNA-binding domain superfamily/Winged helix DNA-binding domain"/>
    <property type="match status" value="1"/>
</dbReference>
<evidence type="ECO:0000256" key="2">
    <source>
        <dbReference type="ARBA" id="ARBA00023015"/>
    </source>
</evidence>
<gene>
    <name evidence="6" type="ORF">HCU73_03985</name>
</gene>
<keyword evidence="2" id="KW-0805">Transcription regulation</keyword>
<dbReference type="Pfam" id="PF03466">
    <property type="entry name" value="LysR_substrate"/>
    <property type="match status" value="1"/>
</dbReference>
<evidence type="ECO:0000313" key="6">
    <source>
        <dbReference type="EMBL" id="NKX43740.1"/>
    </source>
</evidence>
<dbReference type="EMBL" id="JAAZQQ010000001">
    <property type="protein sequence ID" value="NKX43740.1"/>
    <property type="molecule type" value="Genomic_DNA"/>
</dbReference>
<dbReference type="InterPro" id="IPR036390">
    <property type="entry name" value="WH_DNA-bd_sf"/>
</dbReference>
<dbReference type="InterPro" id="IPR005119">
    <property type="entry name" value="LysR_subst-bd"/>
</dbReference>
<name>A0A7X6JWJ1_9RHOB</name>
<dbReference type="InterPro" id="IPR000847">
    <property type="entry name" value="LysR_HTH_N"/>
</dbReference>